<dbReference type="PANTHER" id="PTHR24104:SF25">
    <property type="entry name" value="PROTEIN LIN-41"/>
    <property type="match status" value="1"/>
</dbReference>
<keyword evidence="1" id="KW-0677">Repeat</keyword>
<evidence type="ECO:0000256" key="2">
    <source>
        <dbReference type="PROSITE-ProRule" id="PRU00504"/>
    </source>
</evidence>
<accession>A0A956M1U9</accession>
<dbReference type="InterPro" id="IPR025965">
    <property type="entry name" value="FlgD/Vpr_Ig-like"/>
</dbReference>
<dbReference type="GO" id="GO:0061630">
    <property type="term" value="F:ubiquitin protein ligase activity"/>
    <property type="evidence" value="ECO:0007669"/>
    <property type="project" value="TreeGrafter"/>
</dbReference>
<dbReference type="Pfam" id="PF01436">
    <property type="entry name" value="NHL"/>
    <property type="match status" value="1"/>
</dbReference>
<dbReference type="Pfam" id="PF13860">
    <property type="entry name" value="FlgD_ig"/>
    <property type="match status" value="1"/>
</dbReference>
<dbReference type="InterPro" id="IPR015943">
    <property type="entry name" value="WD40/YVTN_repeat-like_dom_sf"/>
</dbReference>
<dbReference type="Gene3D" id="2.130.10.10">
    <property type="entry name" value="YVTN repeat-like/Quinoprotein amine dehydrogenase"/>
    <property type="match status" value="1"/>
</dbReference>
<dbReference type="GO" id="GO:0000209">
    <property type="term" value="P:protein polyubiquitination"/>
    <property type="evidence" value="ECO:0007669"/>
    <property type="project" value="TreeGrafter"/>
</dbReference>
<feature type="repeat" description="NHL" evidence="2">
    <location>
        <begin position="895"/>
        <end position="938"/>
    </location>
</feature>
<dbReference type="Gene3D" id="2.120.10.30">
    <property type="entry name" value="TolB, C-terminal domain"/>
    <property type="match status" value="1"/>
</dbReference>
<dbReference type="SUPFAM" id="SSF101898">
    <property type="entry name" value="NHL repeat"/>
    <property type="match status" value="2"/>
</dbReference>
<feature type="repeat" description="NHL" evidence="2">
    <location>
        <begin position="945"/>
        <end position="985"/>
    </location>
</feature>
<dbReference type="SUPFAM" id="SSF110296">
    <property type="entry name" value="Oligoxyloglucan reducing end-specific cellobiohydrolase"/>
    <property type="match status" value="1"/>
</dbReference>
<feature type="non-terminal residue" evidence="4">
    <location>
        <position position="1"/>
    </location>
</feature>
<gene>
    <name evidence="4" type="ORF">KC729_11800</name>
</gene>
<name>A0A956M1U9_UNCEI</name>
<dbReference type="InterPro" id="IPR011635">
    <property type="entry name" value="CARDB"/>
</dbReference>
<dbReference type="Gene3D" id="2.60.40.10">
    <property type="entry name" value="Immunoglobulins"/>
    <property type="match status" value="2"/>
</dbReference>
<dbReference type="InterPro" id="IPR013783">
    <property type="entry name" value="Ig-like_fold"/>
</dbReference>
<proteinExistence type="predicted"/>
<dbReference type="GO" id="GO:0043161">
    <property type="term" value="P:proteasome-mediated ubiquitin-dependent protein catabolic process"/>
    <property type="evidence" value="ECO:0007669"/>
    <property type="project" value="TreeGrafter"/>
</dbReference>
<sequence>PAVYTSAVAFSEADPAVVLVGNAEGLLYSDDSGDTWAARSVPGIPTGPSPQWITFDPGDRDVAYVSYQGYGGTFVSTDAGATWSAITPGLEGFAVAVDASRPGFVYAVGGWTAPVRSGRYGLDRWDSMANGWGPWFAHGITVDAATSIVYAVSPQGGVARWEPDLVPPANGITDLSATAESAGIRLAWTPPGGDIVRVRIYRSTTSGSHPLAPITVLDASADGWTDPDAPAGDIYYYVVEVVDDAENAGPGSNEADASPLSSVELSVSYIERTPHDTYRYQVEYDGAGVPHLVPGTEGDKRWPDPGETVTLVAHVINKGTAASGAFDCAWRVNGLLVETDRITPGVAAFGEATVELDYVWPSGFDTDHTDEIVTLDVDAAGEIVETYESNNSYRDFLQGLAIYFYTDPETYQALNARLNLVGTMSFEDWLHAQFEEMNAVFARSIYPGVEGGGLERVRLDRLMVAPPPSSDHTEDGNWYLTGGEGYANTFALQIDAGLLHELMHQLGLIDLYNMNLELETNRVGTPDGISTGMTFDWGRPGLMGGGDIEPHDGAPEIYLSRWDIFSINENCGYRRGYYGEFLYDVPASVVLEIRDAAGNPAPGVDVRIFQRQDGQIDDVPEIVGVTDGAGQLILPNRPVAETITTATGHTLSPNPFGTINVVGTNANWLIEMSRGPDDFDYSWMTLPQLNLAFWDGAVSQWTHPIESNLSATPTGRVADLRVEVKGDQAHLEWSALPGVESYTIYRASRYLNRAGDPEHRYENWKFRTVATTANLEFLDTGLDESCRYVVAGNLGGLPGALSNRAFAPRLFQPRDVALHPDGGRTVIDPQNGYALIRQDETGTFLENFGSVHNHLEFSNYQALDRLLDRLSLSHPGDCYTTRQSVKVTDLDGALVLEIGDTGSGPGQLQQPAGVAVDSSSRILVADSGNSRIQMFTSGGTLLTMFGSAGSGDGQFGNLRGLAVDAGGRVLVCDAGNDRVAVLQLTGNDLTWVGAIPGIAEPVGVANGLNGEVLISDAATDAILVYDAGLSYVRSLTEPLGYFGGALVDPSGLVAIDNERVLVCDTGNRRVVTLRLDGTTDVPDPILDAGGLALRPAHPSPFRGETLVTFDLPAATEIELGVYDAAGRRIRSLFAGRAEAGTQTLTWNGRDDRERALASGVYFLRLRTANATRVQRVVLVK</sequence>
<dbReference type="Gene3D" id="2.60.40.4070">
    <property type="match status" value="1"/>
</dbReference>
<dbReference type="Pfam" id="PF07705">
    <property type="entry name" value="CARDB"/>
    <property type="match status" value="1"/>
</dbReference>
<dbReference type="InterPro" id="IPR001258">
    <property type="entry name" value="NHL_repeat"/>
</dbReference>
<dbReference type="EMBL" id="JAGQHR010000362">
    <property type="protein sequence ID" value="MCA9728360.1"/>
    <property type="molecule type" value="Genomic_DNA"/>
</dbReference>
<evidence type="ECO:0000256" key="1">
    <source>
        <dbReference type="ARBA" id="ARBA00022737"/>
    </source>
</evidence>
<feature type="domain" description="Fibronectin type-III" evidence="3">
    <location>
        <begin position="167"/>
        <end position="262"/>
    </location>
</feature>
<dbReference type="PANTHER" id="PTHR24104">
    <property type="entry name" value="E3 UBIQUITIN-PROTEIN LIGASE NHLRC1-RELATED"/>
    <property type="match status" value="1"/>
</dbReference>
<comment type="caution">
    <text evidence="4">The sequence shown here is derived from an EMBL/GenBank/DDBJ whole genome shotgun (WGS) entry which is preliminary data.</text>
</comment>
<reference evidence="4" key="1">
    <citation type="submission" date="2020-04" db="EMBL/GenBank/DDBJ databases">
        <authorList>
            <person name="Zhang T."/>
        </authorList>
    </citation>
    <scope>NUCLEOTIDE SEQUENCE</scope>
    <source>
        <strain evidence="4">HKST-UBA01</strain>
    </source>
</reference>
<dbReference type="PROSITE" id="PS50853">
    <property type="entry name" value="FN3"/>
    <property type="match status" value="1"/>
</dbReference>
<evidence type="ECO:0000313" key="5">
    <source>
        <dbReference type="Proteomes" id="UP000697710"/>
    </source>
</evidence>
<dbReference type="InterPro" id="IPR011042">
    <property type="entry name" value="6-blade_b-propeller_TolB-like"/>
</dbReference>
<dbReference type="AlphaFoldDB" id="A0A956M1U9"/>
<dbReference type="InterPro" id="IPR050952">
    <property type="entry name" value="TRIM-NHL_E3_ligases"/>
</dbReference>
<evidence type="ECO:0000313" key="4">
    <source>
        <dbReference type="EMBL" id="MCA9728360.1"/>
    </source>
</evidence>
<reference evidence="4" key="2">
    <citation type="journal article" date="2021" name="Microbiome">
        <title>Successional dynamics and alternative stable states in a saline activated sludge microbial community over 9 years.</title>
        <authorList>
            <person name="Wang Y."/>
            <person name="Ye J."/>
            <person name="Ju F."/>
            <person name="Liu L."/>
            <person name="Boyd J.A."/>
            <person name="Deng Y."/>
            <person name="Parks D.H."/>
            <person name="Jiang X."/>
            <person name="Yin X."/>
            <person name="Woodcroft B.J."/>
            <person name="Tyson G.W."/>
            <person name="Hugenholtz P."/>
            <person name="Polz M.F."/>
            <person name="Zhang T."/>
        </authorList>
    </citation>
    <scope>NUCLEOTIDE SEQUENCE</scope>
    <source>
        <strain evidence="4">HKST-UBA01</strain>
    </source>
</reference>
<dbReference type="PROSITE" id="PS51125">
    <property type="entry name" value="NHL"/>
    <property type="match status" value="2"/>
</dbReference>
<dbReference type="NCBIfam" id="TIGR04183">
    <property type="entry name" value="Por_Secre_tail"/>
    <property type="match status" value="1"/>
</dbReference>
<dbReference type="Proteomes" id="UP000697710">
    <property type="component" value="Unassembled WGS sequence"/>
</dbReference>
<protein>
    <submittedName>
        <fullName evidence="4">T9SS type A sorting domain-containing protein</fullName>
    </submittedName>
</protein>
<evidence type="ECO:0000259" key="3">
    <source>
        <dbReference type="PROSITE" id="PS50853"/>
    </source>
</evidence>
<dbReference type="GO" id="GO:0008270">
    <property type="term" value="F:zinc ion binding"/>
    <property type="evidence" value="ECO:0007669"/>
    <property type="project" value="UniProtKB-KW"/>
</dbReference>
<dbReference type="InterPro" id="IPR003961">
    <property type="entry name" value="FN3_dom"/>
</dbReference>
<organism evidence="4 5">
    <name type="scientific">Eiseniibacteriota bacterium</name>
    <dbReference type="NCBI Taxonomy" id="2212470"/>
    <lineage>
        <taxon>Bacteria</taxon>
        <taxon>Candidatus Eiseniibacteriota</taxon>
    </lineage>
</organism>
<dbReference type="CDD" id="cd05819">
    <property type="entry name" value="NHL"/>
    <property type="match status" value="1"/>
</dbReference>
<dbReference type="InterPro" id="IPR026444">
    <property type="entry name" value="Secre_tail"/>
</dbReference>